<evidence type="ECO:0000256" key="1">
    <source>
        <dbReference type="SAM" id="Coils"/>
    </source>
</evidence>
<evidence type="ECO:0000313" key="2">
    <source>
        <dbReference type="Proteomes" id="UP000504618"/>
    </source>
</evidence>
<organism evidence="2 3">
    <name type="scientific">Temnothorax curvispinosus</name>
    <dbReference type="NCBI Taxonomy" id="300111"/>
    <lineage>
        <taxon>Eukaryota</taxon>
        <taxon>Metazoa</taxon>
        <taxon>Ecdysozoa</taxon>
        <taxon>Arthropoda</taxon>
        <taxon>Hexapoda</taxon>
        <taxon>Insecta</taxon>
        <taxon>Pterygota</taxon>
        <taxon>Neoptera</taxon>
        <taxon>Endopterygota</taxon>
        <taxon>Hymenoptera</taxon>
        <taxon>Apocrita</taxon>
        <taxon>Aculeata</taxon>
        <taxon>Formicoidea</taxon>
        <taxon>Formicidae</taxon>
        <taxon>Myrmicinae</taxon>
        <taxon>Temnothorax</taxon>
    </lineage>
</organism>
<keyword evidence="2" id="KW-1185">Reference proteome</keyword>
<sequence length="280" mass="33554">MKDMWEGKSKRDILIALTIQIRDMKDMLTQENKEIRRKVQQLKEELYAERERNILREKELEKEIEGKLKDFEKKLLESEQANKIKTIEARLSKIEEGNQKNIPGTSENTDELRKQVKEIKIMMEKKDREERKNNIIIKGLNVGKERKGLEKEVEEFVKERLGVEAKMERARLVGGGKIIQAKIRDQENKRKIMESKSRLGKEEIYIENDRTVKERETQREIVKMAKEQRAQEKEVVVRYWKLKIKDKWYRWNEAKARLELQTFFQSEDGGRGEDEGMRME</sequence>
<dbReference type="AlphaFoldDB" id="A0A6J1Q5A5"/>
<protein>
    <submittedName>
        <fullName evidence="3">Cilia- and flagella-associated protein 45-like</fullName>
    </submittedName>
</protein>
<dbReference type="GeneID" id="112457669"/>
<accession>A0A6J1Q5A5</accession>
<proteinExistence type="predicted"/>
<keyword evidence="1" id="KW-0175">Coiled coil</keyword>
<gene>
    <name evidence="3" type="primary">LOC112457669</name>
</gene>
<feature type="coiled-coil region" evidence="1">
    <location>
        <begin position="21"/>
        <end position="81"/>
    </location>
</feature>
<reference evidence="3" key="1">
    <citation type="submission" date="2025-08" db="UniProtKB">
        <authorList>
            <consortium name="RefSeq"/>
        </authorList>
    </citation>
    <scope>IDENTIFICATION</scope>
    <source>
        <tissue evidence="3">Whole body</tissue>
    </source>
</reference>
<evidence type="ECO:0000313" key="3">
    <source>
        <dbReference type="RefSeq" id="XP_024876616.1"/>
    </source>
</evidence>
<dbReference type="RefSeq" id="XP_024876616.1">
    <property type="nucleotide sequence ID" value="XM_025020848.1"/>
</dbReference>
<name>A0A6J1Q5A5_9HYME</name>
<dbReference type="Proteomes" id="UP000504618">
    <property type="component" value="Unplaced"/>
</dbReference>
<dbReference type="OrthoDB" id="7700068at2759"/>